<proteinExistence type="predicted"/>
<keyword evidence="1" id="KW-1185">Reference proteome</keyword>
<dbReference type="AlphaFoldDB" id="A0A915JPI3"/>
<dbReference type="GO" id="GO:0000796">
    <property type="term" value="C:condensin complex"/>
    <property type="evidence" value="ECO:0007669"/>
    <property type="project" value="TreeGrafter"/>
</dbReference>
<dbReference type="PANTHER" id="PTHR16199">
    <property type="entry name" value="CONDENSIN-2 COMPLEX SUBUNIT G2"/>
    <property type="match status" value="1"/>
</dbReference>
<dbReference type="Proteomes" id="UP000887565">
    <property type="component" value="Unplaced"/>
</dbReference>
<accession>A0A915JPI3</accession>
<evidence type="ECO:0000313" key="1">
    <source>
        <dbReference type="Proteomes" id="UP000887565"/>
    </source>
</evidence>
<dbReference type="WBParaSite" id="nRc.2.0.1.t28169-RA">
    <property type="protein sequence ID" value="nRc.2.0.1.t28169-RA"/>
    <property type="gene ID" value="nRc.2.0.1.g28169"/>
</dbReference>
<name>A0A915JPI3_ROMCU</name>
<organism evidence="1 2">
    <name type="scientific">Romanomermis culicivorax</name>
    <name type="common">Nematode worm</name>
    <dbReference type="NCBI Taxonomy" id="13658"/>
    <lineage>
        <taxon>Eukaryota</taxon>
        <taxon>Metazoa</taxon>
        <taxon>Ecdysozoa</taxon>
        <taxon>Nematoda</taxon>
        <taxon>Enoplea</taxon>
        <taxon>Dorylaimia</taxon>
        <taxon>Mermithida</taxon>
        <taxon>Mermithoidea</taxon>
        <taxon>Mermithidae</taxon>
        <taxon>Romanomermis</taxon>
    </lineage>
</organism>
<evidence type="ECO:0000313" key="2">
    <source>
        <dbReference type="WBParaSite" id="nRc.2.0.1.t28169-RA"/>
    </source>
</evidence>
<dbReference type="PANTHER" id="PTHR16199:SF4">
    <property type="entry name" value="CONDENSIN-2 COMPLEX SUBUNIT G2"/>
    <property type="match status" value="1"/>
</dbReference>
<dbReference type="GO" id="GO:0000070">
    <property type="term" value="P:mitotic sister chromatid segregation"/>
    <property type="evidence" value="ECO:0007669"/>
    <property type="project" value="TreeGrafter"/>
</dbReference>
<reference evidence="2" key="1">
    <citation type="submission" date="2022-11" db="UniProtKB">
        <authorList>
            <consortium name="WormBaseParasite"/>
        </authorList>
    </citation>
    <scope>IDENTIFICATION</scope>
</reference>
<protein>
    <submittedName>
        <fullName evidence="2">Uncharacterized protein</fullName>
    </submittedName>
</protein>
<dbReference type="GO" id="GO:0005634">
    <property type="term" value="C:nucleus"/>
    <property type="evidence" value="ECO:0007669"/>
    <property type="project" value="TreeGrafter"/>
</dbReference>
<sequence>MDHLLARLSVEESPKIRQLIVELIFDSFCPPNIDEENPRDTFKLERIVFLIESNLDAARSFFLLMNHFAPKLEYSVEGVILMLRCVWSCVKKSKIDEQENDQQSSKDISTKNDVENQNIDSQNGELLTTDENDSSAQREQLTVENHAVICGLLECSVILWRTLVAKLVLEENLEIYKRLIKIASKIIQECFSFFMDERILNTFLDMACLLKPSSVQYLSASTFKKLKILEDVDVAETICSWLDGYGDLERTSNASRISTLRKRSKRIKFDSVSKNSNSSAKPRLALKYLEFLTTNIECRPYILKEHRNSLLQIRQKLRDFLEQRDVLNLDKSNDKIGSDEILLAERLLASIYFLLTSNHDKIKNCEKSNLVEECIVFLQSKLDFIIKHILPALDENNENRTALQYLSQILLNFRHALILNIGDTDFVLNLCKLLAKALEIPSRNITLFGEICQSLFNVVDFLANIEKPNKTSIDPLINEQVWPLIDRCCQKLILNLQEGTNFFHENKHDLKIITEALVESSTLVERILMINQCDNGISLLAQANQMQIQNLLLENKNKGLKVVIAENNGDDEKCMETN</sequence>